<protein>
    <submittedName>
        <fullName evidence="4">Diguanylate cyclase</fullName>
        <ecNumber evidence="4">2.7.7.65</ecNumber>
    </submittedName>
</protein>
<evidence type="ECO:0000313" key="5">
    <source>
        <dbReference type="Proteomes" id="UP001575181"/>
    </source>
</evidence>
<dbReference type="Proteomes" id="UP001575181">
    <property type="component" value="Unassembled WGS sequence"/>
</dbReference>
<dbReference type="InterPro" id="IPR013767">
    <property type="entry name" value="PAS_fold"/>
</dbReference>
<accession>A0ABV4TVR0</accession>
<feature type="domain" description="PAC" evidence="2">
    <location>
        <begin position="204"/>
        <end position="258"/>
    </location>
</feature>
<dbReference type="Pfam" id="PF00990">
    <property type="entry name" value="GGDEF"/>
    <property type="match status" value="1"/>
</dbReference>
<dbReference type="RefSeq" id="WP_373655455.1">
    <property type="nucleotide sequence ID" value="NZ_JBGUAW010000004.1"/>
</dbReference>
<dbReference type="SUPFAM" id="SSF55785">
    <property type="entry name" value="PYP-like sensor domain (PAS domain)"/>
    <property type="match status" value="2"/>
</dbReference>
<dbReference type="InterPro" id="IPR043128">
    <property type="entry name" value="Rev_trsase/Diguanyl_cyclase"/>
</dbReference>
<dbReference type="GO" id="GO:0052621">
    <property type="term" value="F:diguanylate cyclase activity"/>
    <property type="evidence" value="ECO:0007669"/>
    <property type="project" value="UniProtKB-EC"/>
</dbReference>
<dbReference type="PANTHER" id="PTHR46663">
    <property type="entry name" value="DIGUANYLATE CYCLASE DGCT-RELATED"/>
    <property type="match status" value="1"/>
</dbReference>
<dbReference type="InterPro" id="IPR001610">
    <property type="entry name" value="PAC"/>
</dbReference>
<organism evidence="4 5">
    <name type="scientific">Thiohalorhabdus methylotrophus</name>
    <dbReference type="NCBI Taxonomy" id="3242694"/>
    <lineage>
        <taxon>Bacteria</taxon>
        <taxon>Pseudomonadati</taxon>
        <taxon>Pseudomonadota</taxon>
        <taxon>Gammaproteobacteria</taxon>
        <taxon>Thiohalorhabdales</taxon>
        <taxon>Thiohalorhabdaceae</taxon>
        <taxon>Thiohalorhabdus</taxon>
    </lineage>
</organism>
<dbReference type="InterPro" id="IPR052163">
    <property type="entry name" value="DGC-Regulatory_Protein"/>
</dbReference>
<dbReference type="SUPFAM" id="SSF55073">
    <property type="entry name" value="Nucleotide cyclase"/>
    <property type="match status" value="1"/>
</dbReference>
<evidence type="ECO:0000313" key="4">
    <source>
        <dbReference type="EMBL" id="MFA9460674.1"/>
    </source>
</evidence>
<dbReference type="SMART" id="SM00091">
    <property type="entry name" value="PAS"/>
    <property type="match status" value="2"/>
</dbReference>
<dbReference type="Gene3D" id="3.30.70.270">
    <property type="match status" value="1"/>
</dbReference>
<feature type="domain" description="PAS" evidence="1">
    <location>
        <begin position="6"/>
        <end position="81"/>
    </location>
</feature>
<feature type="domain" description="PAC" evidence="2">
    <location>
        <begin position="82"/>
        <end position="136"/>
    </location>
</feature>
<gene>
    <name evidence="4" type="ORF">ACERLL_07530</name>
</gene>
<comment type="caution">
    <text evidence="4">The sequence shown here is derived from an EMBL/GenBank/DDBJ whole genome shotgun (WGS) entry which is preliminary data.</text>
</comment>
<dbReference type="InterPro" id="IPR035965">
    <property type="entry name" value="PAS-like_dom_sf"/>
</dbReference>
<dbReference type="PROSITE" id="PS50887">
    <property type="entry name" value="GGDEF"/>
    <property type="match status" value="1"/>
</dbReference>
<dbReference type="NCBIfam" id="TIGR00229">
    <property type="entry name" value="sensory_box"/>
    <property type="match status" value="2"/>
</dbReference>
<dbReference type="Pfam" id="PF00989">
    <property type="entry name" value="PAS"/>
    <property type="match status" value="1"/>
</dbReference>
<dbReference type="InterPro" id="IPR000160">
    <property type="entry name" value="GGDEF_dom"/>
</dbReference>
<dbReference type="PANTHER" id="PTHR46663:SF4">
    <property type="entry name" value="DIGUANYLATE CYCLASE DGCT-RELATED"/>
    <property type="match status" value="1"/>
</dbReference>
<dbReference type="EMBL" id="JBGUAW010000004">
    <property type="protein sequence ID" value="MFA9460674.1"/>
    <property type="molecule type" value="Genomic_DNA"/>
</dbReference>
<feature type="domain" description="GGDEF" evidence="3">
    <location>
        <begin position="290"/>
        <end position="417"/>
    </location>
</feature>
<proteinExistence type="predicted"/>
<dbReference type="CDD" id="cd00130">
    <property type="entry name" value="PAS"/>
    <property type="match status" value="2"/>
</dbReference>
<dbReference type="PROSITE" id="PS50113">
    <property type="entry name" value="PAC"/>
    <property type="match status" value="2"/>
</dbReference>
<dbReference type="Pfam" id="PF13426">
    <property type="entry name" value="PAS_9"/>
    <property type="match status" value="1"/>
</dbReference>
<dbReference type="NCBIfam" id="TIGR00254">
    <property type="entry name" value="GGDEF"/>
    <property type="match status" value="1"/>
</dbReference>
<keyword evidence="4" id="KW-0808">Transferase</keyword>
<keyword evidence="5" id="KW-1185">Reference proteome</keyword>
<dbReference type="SMART" id="SM00267">
    <property type="entry name" value="GGDEF"/>
    <property type="match status" value="1"/>
</dbReference>
<dbReference type="InterPro" id="IPR000700">
    <property type="entry name" value="PAS-assoc_C"/>
</dbReference>
<dbReference type="SMART" id="SM00086">
    <property type="entry name" value="PAC"/>
    <property type="match status" value="2"/>
</dbReference>
<dbReference type="InterPro" id="IPR029787">
    <property type="entry name" value="Nucleotide_cyclase"/>
</dbReference>
<evidence type="ECO:0000259" key="3">
    <source>
        <dbReference type="PROSITE" id="PS50887"/>
    </source>
</evidence>
<sequence>MDNNRRTQLLEAAVEQSFNPVVITTAQLELPGPQILYVNTAFTRMTGYTTEEVYGRTPRILQGPETDHSVIQRLRDRLWNGQSFQGTTINYRKDGSSYWVEWNISPIRDEAGEIRNFVSVQRDITDQVMAERERRLLATALDANADNVLITDRSGAITYVNQAFVRQTGYPLKDIRGQQPSILKSGEHGPEFYRRLWETIQDGGTFQATFTDRSRDGTRFHMEQTITPVRDERGEVTHYVATGKDITERVKMEQALEEMATTDLLTGLPNRSHGEQLLDRQWNRTERYAEAFSVIMADVDHFKAVNDRHGHDAGDRILSWVAGALRSQLRDSDTAIRWGGEEFLILAPHTGLEGAEELAERMRTAVAGHEDPEVGSVTLSLGVATLREGDTKKRLIKRADSALYAAKEAGRNRVSSV</sequence>
<dbReference type="EC" id="2.7.7.65" evidence="4"/>
<reference evidence="4 5" key="1">
    <citation type="submission" date="2024-08" db="EMBL/GenBank/DDBJ databases">
        <title>Whole-genome sequencing of halo(alkali)philic microorganisms from hypersaline lakes.</title>
        <authorList>
            <person name="Sorokin D.Y."/>
            <person name="Merkel A.Y."/>
            <person name="Messina E."/>
            <person name="Yakimov M."/>
        </authorList>
    </citation>
    <scope>NUCLEOTIDE SEQUENCE [LARGE SCALE GENOMIC DNA]</scope>
    <source>
        <strain evidence="4 5">Cl-TMA</strain>
    </source>
</reference>
<dbReference type="Gene3D" id="3.30.450.20">
    <property type="entry name" value="PAS domain"/>
    <property type="match status" value="2"/>
</dbReference>
<feature type="domain" description="PAS" evidence="1">
    <location>
        <begin position="133"/>
        <end position="179"/>
    </location>
</feature>
<evidence type="ECO:0000259" key="1">
    <source>
        <dbReference type="PROSITE" id="PS50112"/>
    </source>
</evidence>
<dbReference type="InterPro" id="IPR000014">
    <property type="entry name" value="PAS"/>
</dbReference>
<dbReference type="PROSITE" id="PS50112">
    <property type="entry name" value="PAS"/>
    <property type="match status" value="2"/>
</dbReference>
<name>A0ABV4TVR0_9GAMM</name>
<keyword evidence="4" id="KW-0548">Nucleotidyltransferase</keyword>
<dbReference type="CDD" id="cd01949">
    <property type="entry name" value="GGDEF"/>
    <property type="match status" value="1"/>
</dbReference>
<evidence type="ECO:0000259" key="2">
    <source>
        <dbReference type="PROSITE" id="PS50113"/>
    </source>
</evidence>